<gene>
    <name evidence="1" type="ORF">FCU45_08555</name>
</gene>
<dbReference type="Proteomes" id="UP000309561">
    <property type="component" value="Unassembled WGS sequence"/>
</dbReference>
<name>A0A4U2Z6A7_9BACT</name>
<evidence type="ECO:0000313" key="2">
    <source>
        <dbReference type="Proteomes" id="UP000309561"/>
    </source>
</evidence>
<dbReference type="OrthoDB" id="5334876at2"/>
<accession>A0A4U2Z6A7</accession>
<proteinExistence type="predicted"/>
<evidence type="ECO:0000313" key="1">
    <source>
        <dbReference type="EMBL" id="TKI69002.1"/>
    </source>
</evidence>
<dbReference type="EMBL" id="SZPX01000006">
    <property type="protein sequence ID" value="TKI69002.1"/>
    <property type="molecule type" value="Genomic_DNA"/>
</dbReference>
<protein>
    <submittedName>
        <fullName evidence="1">Uncharacterized protein</fullName>
    </submittedName>
</protein>
<sequence length="107" mass="12687">MLENSVWRQYNNENNYKEMLAKFCRLSLVDIIDDEKDLYAVLKAKLTKKELRLFAMDSAGISDDEIKAEFSYDDDELEKAKFKLYKKLKQDKVRLAFRATDAVKEDY</sequence>
<reference evidence="1 2" key="1">
    <citation type="submission" date="2019-04" db="EMBL/GenBank/DDBJ databases">
        <title>Sulfurimonas crateris sp. nov. a facultative anaerobic sulfur-oxidizing chemolithautotrophic bacterium isolated from a terrestrial mud vulcano.</title>
        <authorList>
            <person name="Ratnikova N.M."/>
            <person name="Slobodkin A.I."/>
            <person name="Merkel A.Y."/>
            <person name="Novikov A."/>
            <person name="Bonch-Osmolovskaya E.A."/>
            <person name="Slobodkina G.B."/>
        </authorList>
    </citation>
    <scope>NUCLEOTIDE SEQUENCE [LARGE SCALE GENOMIC DNA]</scope>
    <source>
        <strain evidence="1 2">SN118</strain>
    </source>
</reference>
<organism evidence="1 2">
    <name type="scientific">Sulfurimonas crateris</name>
    <dbReference type="NCBI Taxonomy" id="2574727"/>
    <lineage>
        <taxon>Bacteria</taxon>
        <taxon>Pseudomonadati</taxon>
        <taxon>Campylobacterota</taxon>
        <taxon>Epsilonproteobacteria</taxon>
        <taxon>Campylobacterales</taxon>
        <taxon>Sulfurimonadaceae</taxon>
        <taxon>Sulfurimonas</taxon>
    </lineage>
</organism>
<dbReference type="RefSeq" id="WP_137014297.1">
    <property type="nucleotide sequence ID" value="NZ_SZPX01000006.1"/>
</dbReference>
<comment type="caution">
    <text evidence="1">The sequence shown here is derived from an EMBL/GenBank/DDBJ whole genome shotgun (WGS) entry which is preliminary data.</text>
</comment>
<dbReference type="AlphaFoldDB" id="A0A4U2Z6A7"/>
<keyword evidence="2" id="KW-1185">Reference proteome</keyword>